<feature type="transmembrane region" description="Helical" evidence="1">
    <location>
        <begin position="20"/>
        <end position="41"/>
    </location>
</feature>
<feature type="transmembrane region" description="Helical" evidence="1">
    <location>
        <begin position="175"/>
        <end position="193"/>
    </location>
</feature>
<dbReference type="STRING" id="1121022.GCA_000376105_01553"/>
<feature type="transmembrane region" description="Helical" evidence="1">
    <location>
        <begin position="95"/>
        <end position="115"/>
    </location>
</feature>
<proteinExistence type="predicted"/>
<dbReference type="GO" id="GO:0016020">
    <property type="term" value="C:membrane"/>
    <property type="evidence" value="ECO:0007669"/>
    <property type="project" value="TreeGrafter"/>
</dbReference>
<dbReference type="PANTHER" id="PTHR23028:SF53">
    <property type="entry name" value="ACYL_TRANSF_3 DOMAIN-CONTAINING PROTEIN"/>
    <property type="match status" value="1"/>
</dbReference>
<organism evidence="3 4">
    <name type="scientific">Asticcacaulis benevestitus DSM 16100 = ATCC BAA-896</name>
    <dbReference type="NCBI Taxonomy" id="1121022"/>
    <lineage>
        <taxon>Bacteria</taxon>
        <taxon>Pseudomonadati</taxon>
        <taxon>Pseudomonadota</taxon>
        <taxon>Alphaproteobacteria</taxon>
        <taxon>Caulobacterales</taxon>
        <taxon>Caulobacteraceae</taxon>
        <taxon>Asticcacaulis</taxon>
    </lineage>
</organism>
<feature type="transmembrane region" description="Helical" evidence="1">
    <location>
        <begin position="53"/>
        <end position="75"/>
    </location>
</feature>
<comment type="caution">
    <text evidence="3">The sequence shown here is derived from an EMBL/GenBank/DDBJ whole genome shotgun (WGS) entry which is preliminary data.</text>
</comment>
<keyword evidence="1" id="KW-0472">Membrane</keyword>
<dbReference type="OrthoDB" id="9796461at2"/>
<evidence type="ECO:0000313" key="3">
    <source>
        <dbReference type="EMBL" id="ESQ94560.1"/>
    </source>
</evidence>
<dbReference type="GO" id="GO:0000271">
    <property type="term" value="P:polysaccharide biosynthetic process"/>
    <property type="evidence" value="ECO:0007669"/>
    <property type="project" value="TreeGrafter"/>
</dbReference>
<keyword evidence="4" id="KW-1185">Reference proteome</keyword>
<dbReference type="EMBL" id="AWGB01000001">
    <property type="protein sequence ID" value="ESQ94560.1"/>
    <property type="molecule type" value="Genomic_DNA"/>
</dbReference>
<evidence type="ECO:0000256" key="1">
    <source>
        <dbReference type="SAM" id="Phobius"/>
    </source>
</evidence>
<dbReference type="eggNOG" id="COG1835">
    <property type="taxonomic scope" value="Bacteria"/>
</dbReference>
<evidence type="ECO:0000313" key="4">
    <source>
        <dbReference type="Proteomes" id="UP000017837"/>
    </source>
</evidence>
<name>V4Q9Q1_9CAUL</name>
<keyword evidence="1" id="KW-0812">Transmembrane</keyword>
<accession>V4Q9Q1</accession>
<dbReference type="Proteomes" id="UP000017837">
    <property type="component" value="Unassembled WGS sequence"/>
</dbReference>
<feature type="transmembrane region" description="Helical" evidence="1">
    <location>
        <begin position="289"/>
        <end position="307"/>
    </location>
</feature>
<feature type="transmembrane region" description="Helical" evidence="1">
    <location>
        <begin position="151"/>
        <end position="168"/>
    </location>
</feature>
<feature type="transmembrane region" description="Helical" evidence="1">
    <location>
        <begin position="127"/>
        <end position="145"/>
    </location>
</feature>
<feature type="transmembrane region" description="Helical" evidence="1">
    <location>
        <begin position="327"/>
        <end position="348"/>
    </location>
</feature>
<gene>
    <name evidence="3" type="ORF">ABENE_00270</name>
</gene>
<protein>
    <recommendedName>
        <fullName evidence="2">Acyltransferase 3 domain-containing protein</fullName>
    </recommendedName>
</protein>
<dbReference type="Pfam" id="PF01757">
    <property type="entry name" value="Acyl_transf_3"/>
    <property type="match status" value="1"/>
</dbReference>
<dbReference type="RefSeq" id="WP_018081221.1">
    <property type="nucleotide sequence ID" value="NZ_AQWM01000004.1"/>
</dbReference>
<sequence>MTPAALPSPAPKKAEIRALTGLRGIAALYVVFFHANGLVAFPPLVKPFIRHGYMSVDLFFILSGFVMAITYADWFRDGFSFASFKKFLLARVARIYPLYILMTVITAIAITTVLSSTYRFDDNVLRALPFNITMTHVWGLAYAIVPPSWSISTEWAAYLLFPLSIWLAMWMPRRYALLGVVAAFGVLAAVAFGPQWMTHHAQVSGRLDVVHSYAPGTTLRCLASFYIGLVAFRFKDLIPSRASGVLAVLALVLLWYKPTDLWLIAVFAGLIMSLSHDEGFVARLLQSRVAYWLGLVSFALYLVHDLIQKIILKSLPAWGLAGDLSRLNWALVSIALSIGVAALAHYFYEKPSRVWARNLIKQMESRPPVFSRANYAKVVNYVRSVAIRPTTPAE</sequence>
<dbReference type="GO" id="GO:0016747">
    <property type="term" value="F:acyltransferase activity, transferring groups other than amino-acyl groups"/>
    <property type="evidence" value="ECO:0007669"/>
    <property type="project" value="InterPro"/>
</dbReference>
<dbReference type="InterPro" id="IPR002656">
    <property type="entry name" value="Acyl_transf_3_dom"/>
</dbReference>
<evidence type="ECO:0000259" key="2">
    <source>
        <dbReference type="Pfam" id="PF01757"/>
    </source>
</evidence>
<feature type="domain" description="Acyltransferase 3" evidence="2">
    <location>
        <begin position="17"/>
        <end position="344"/>
    </location>
</feature>
<keyword evidence="1" id="KW-1133">Transmembrane helix</keyword>
<dbReference type="PATRIC" id="fig|1121022.4.peg.54"/>
<feature type="transmembrane region" description="Helical" evidence="1">
    <location>
        <begin position="238"/>
        <end position="256"/>
    </location>
</feature>
<dbReference type="AlphaFoldDB" id="V4Q9Q1"/>
<reference evidence="3 4" key="1">
    <citation type="journal article" date="2014" name="Nature">
        <title>Sequential evolution of bacterial morphology by co-option of a developmental regulator.</title>
        <authorList>
            <person name="Jiang C."/>
            <person name="Brown P.J."/>
            <person name="Ducret A."/>
            <person name="Brun Y.V."/>
        </authorList>
    </citation>
    <scope>NUCLEOTIDE SEQUENCE [LARGE SCALE GENOMIC DNA]</scope>
    <source>
        <strain evidence="3 4">DSM 16100</strain>
    </source>
</reference>
<feature type="transmembrane region" description="Helical" evidence="1">
    <location>
        <begin position="213"/>
        <end position="231"/>
    </location>
</feature>
<dbReference type="InterPro" id="IPR050879">
    <property type="entry name" value="Acyltransferase_3"/>
</dbReference>
<feature type="transmembrane region" description="Helical" evidence="1">
    <location>
        <begin position="262"/>
        <end position="282"/>
    </location>
</feature>
<dbReference type="PANTHER" id="PTHR23028">
    <property type="entry name" value="ACETYLTRANSFERASE"/>
    <property type="match status" value="1"/>
</dbReference>